<dbReference type="PROSITE" id="PS50928">
    <property type="entry name" value="ABC_TM1"/>
    <property type="match status" value="1"/>
</dbReference>
<dbReference type="EMBL" id="AAOT01000014">
    <property type="protein sequence ID" value="EAR51313.1"/>
    <property type="molecule type" value="Genomic_DNA"/>
</dbReference>
<feature type="transmembrane region" description="Helical" evidence="7">
    <location>
        <begin position="208"/>
        <end position="229"/>
    </location>
</feature>
<keyword evidence="2 7" id="KW-0813">Transport</keyword>
<keyword evidence="4 7" id="KW-0812">Transmembrane</keyword>
<keyword evidence="10" id="KW-1185">Reference proteome</keyword>
<reference evidence="9 10" key="1">
    <citation type="journal article" date="2010" name="J. Bacteriol.">
        <title>Genome sequences of Oceanicola granulosus HTCC2516(T) and Oceanicola batsensis HTCC2597(TDelta).</title>
        <authorList>
            <person name="Thrash J.C."/>
            <person name="Cho J.C."/>
            <person name="Vergin K.L."/>
            <person name="Giovannoni S.J."/>
        </authorList>
    </citation>
    <scope>NUCLEOTIDE SEQUENCE [LARGE SCALE GENOMIC DNA]</scope>
    <source>
        <strain evidence="10">ATCC BAA-861 / DSM 15982 / KCTC 12143 / HTCC2516</strain>
    </source>
</reference>
<feature type="transmembrane region" description="Helical" evidence="7">
    <location>
        <begin position="30"/>
        <end position="51"/>
    </location>
</feature>
<organism evidence="9 10">
    <name type="scientific">Oceanicola granulosus (strain ATCC BAA-861 / DSM 15982 / KCTC 12143 / HTCC2516)</name>
    <dbReference type="NCBI Taxonomy" id="314256"/>
    <lineage>
        <taxon>Bacteria</taxon>
        <taxon>Pseudomonadati</taxon>
        <taxon>Pseudomonadota</taxon>
        <taxon>Alphaproteobacteria</taxon>
        <taxon>Rhodobacterales</taxon>
        <taxon>Roseobacteraceae</taxon>
        <taxon>Oceanicola</taxon>
    </lineage>
</organism>
<evidence type="ECO:0000256" key="5">
    <source>
        <dbReference type="ARBA" id="ARBA00022989"/>
    </source>
</evidence>
<dbReference type="PANTHER" id="PTHR43744">
    <property type="entry name" value="ABC TRANSPORTER PERMEASE PROTEIN MG189-RELATED-RELATED"/>
    <property type="match status" value="1"/>
</dbReference>
<evidence type="ECO:0000313" key="10">
    <source>
        <dbReference type="Proteomes" id="UP000003635"/>
    </source>
</evidence>
<dbReference type="Pfam" id="PF00528">
    <property type="entry name" value="BPD_transp_1"/>
    <property type="match status" value="1"/>
</dbReference>
<dbReference type="SUPFAM" id="SSF161098">
    <property type="entry name" value="MetI-like"/>
    <property type="match status" value="1"/>
</dbReference>
<protein>
    <submittedName>
        <fullName evidence="9">ABC transporter, permease protein</fullName>
    </submittedName>
</protein>
<feature type="transmembrane region" description="Helical" evidence="7">
    <location>
        <begin position="263"/>
        <end position="285"/>
    </location>
</feature>
<dbReference type="AlphaFoldDB" id="Q2CF14"/>
<feature type="domain" description="ABC transmembrane type-1" evidence="8">
    <location>
        <begin position="91"/>
        <end position="285"/>
    </location>
</feature>
<dbReference type="Proteomes" id="UP000003635">
    <property type="component" value="Unassembled WGS sequence"/>
</dbReference>
<evidence type="ECO:0000259" key="8">
    <source>
        <dbReference type="PROSITE" id="PS50928"/>
    </source>
</evidence>
<dbReference type="GO" id="GO:0055085">
    <property type="term" value="P:transmembrane transport"/>
    <property type="evidence" value="ECO:0007669"/>
    <property type="project" value="InterPro"/>
</dbReference>
<evidence type="ECO:0000256" key="3">
    <source>
        <dbReference type="ARBA" id="ARBA00022475"/>
    </source>
</evidence>
<keyword evidence="5 7" id="KW-1133">Transmembrane helix</keyword>
<feature type="transmembrane region" description="Helical" evidence="7">
    <location>
        <begin position="123"/>
        <end position="140"/>
    </location>
</feature>
<dbReference type="InterPro" id="IPR035906">
    <property type="entry name" value="MetI-like_sf"/>
</dbReference>
<sequence>MTLTSAEPLRATSRRGGFARSPAADRLTRFAVIAVTVLALIYILLPVYWMVKSSFQTSFDIRAQPPHWIPREITFQAYKDMGYIIPIWRYILNSIYVSAAAALLATLIGASAAYVLARFRFPLMTLFLVMILATQLIPPITRAFPIYSAIQAAGLLNSYTGIIIAYAGFSLPFSVMLLRGYFMNNCPPDLEEAALVDGCTYFSAFWRIILPISLPGLAAVTIFTFLNAWNDFLWASLLLSQGEMKTVQVGIGDFSAEGGGGRYINLVMAACVTATIPALIMFLFVQRWLVSGLTAGSVK</sequence>
<comment type="similarity">
    <text evidence="7">Belongs to the binding-protein-dependent transport system permease family.</text>
</comment>
<gene>
    <name evidence="9" type="ORF">OG2516_17830</name>
</gene>
<dbReference type="PANTHER" id="PTHR43744:SF12">
    <property type="entry name" value="ABC TRANSPORTER PERMEASE PROTEIN MG189-RELATED"/>
    <property type="match status" value="1"/>
</dbReference>
<keyword evidence="6 7" id="KW-0472">Membrane</keyword>
<dbReference type="CDD" id="cd06261">
    <property type="entry name" value="TM_PBP2"/>
    <property type="match status" value="1"/>
</dbReference>
<evidence type="ECO:0000256" key="2">
    <source>
        <dbReference type="ARBA" id="ARBA00022448"/>
    </source>
</evidence>
<dbReference type="OrthoDB" id="9815445at2"/>
<dbReference type="STRING" id="314256.OG2516_17830"/>
<evidence type="ECO:0000256" key="7">
    <source>
        <dbReference type="RuleBase" id="RU363032"/>
    </source>
</evidence>
<dbReference type="Gene3D" id="1.10.3720.10">
    <property type="entry name" value="MetI-like"/>
    <property type="match status" value="1"/>
</dbReference>
<name>Q2CF14_OCEGH</name>
<dbReference type="GO" id="GO:0005886">
    <property type="term" value="C:plasma membrane"/>
    <property type="evidence" value="ECO:0007669"/>
    <property type="project" value="UniProtKB-SubCell"/>
</dbReference>
<feature type="transmembrane region" description="Helical" evidence="7">
    <location>
        <begin position="95"/>
        <end position="116"/>
    </location>
</feature>
<evidence type="ECO:0000256" key="4">
    <source>
        <dbReference type="ARBA" id="ARBA00022692"/>
    </source>
</evidence>
<dbReference type="eggNOG" id="COG0395">
    <property type="taxonomic scope" value="Bacteria"/>
</dbReference>
<evidence type="ECO:0000256" key="6">
    <source>
        <dbReference type="ARBA" id="ARBA00023136"/>
    </source>
</evidence>
<comment type="subcellular location">
    <subcellularLocation>
        <location evidence="1 7">Cell membrane</location>
        <topology evidence="1 7">Multi-pass membrane protein</topology>
    </subcellularLocation>
</comment>
<accession>Q2CF14</accession>
<dbReference type="RefSeq" id="WP_007256843.1">
    <property type="nucleotide sequence ID" value="NZ_CH724109.1"/>
</dbReference>
<comment type="caution">
    <text evidence="9">The sequence shown here is derived from an EMBL/GenBank/DDBJ whole genome shotgun (WGS) entry which is preliminary data.</text>
</comment>
<keyword evidence="3" id="KW-1003">Cell membrane</keyword>
<evidence type="ECO:0000313" key="9">
    <source>
        <dbReference type="EMBL" id="EAR51313.1"/>
    </source>
</evidence>
<evidence type="ECO:0000256" key="1">
    <source>
        <dbReference type="ARBA" id="ARBA00004651"/>
    </source>
</evidence>
<proteinExistence type="inferred from homology"/>
<dbReference type="InterPro" id="IPR000515">
    <property type="entry name" value="MetI-like"/>
</dbReference>
<dbReference type="HOGENOM" id="CLU_016047_1_2_5"/>